<sequence>MLGQIWFMITQNGTKVPYSWPRLVRD</sequence>
<evidence type="ECO:0000313" key="1">
    <source>
        <dbReference type="EMBL" id="KAJ6692352.1"/>
    </source>
</evidence>
<name>A0A9Q0PQG6_SALPP</name>
<organism evidence="1 2">
    <name type="scientific">Salix purpurea</name>
    <name type="common">Purple osier willow</name>
    <dbReference type="NCBI Taxonomy" id="77065"/>
    <lineage>
        <taxon>Eukaryota</taxon>
        <taxon>Viridiplantae</taxon>
        <taxon>Streptophyta</taxon>
        <taxon>Embryophyta</taxon>
        <taxon>Tracheophyta</taxon>
        <taxon>Spermatophyta</taxon>
        <taxon>Magnoliopsida</taxon>
        <taxon>eudicotyledons</taxon>
        <taxon>Gunneridae</taxon>
        <taxon>Pentapetalae</taxon>
        <taxon>rosids</taxon>
        <taxon>fabids</taxon>
        <taxon>Malpighiales</taxon>
        <taxon>Salicaceae</taxon>
        <taxon>Saliceae</taxon>
        <taxon>Salix</taxon>
    </lineage>
</organism>
<dbReference type="AlphaFoldDB" id="A0A9Q0PQG6"/>
<dbReference type="EMBL" id="JAPFFK010000018">
    <property type="protein sequence ID" value="KAJ6692352.1"/>
    <property type="molecule type" value="Genomic_DNA"/>
</dbReference>
<proteinExistence type="predicted"/>
<keyword evidence="2" id="KW-1185">Reference proteome</keyword>
<gene>
    <name evidence="1" type="ORF">OIU79_014161</name>
</gene>
<accession>A0A9Q0PQG6</accession>
<reference evidence="1" key="1">
    <citation type="submission" date="2022-11" db="EMBL/GenBank/DDBJ databases">
        <authorList>
            <person name="Hyden B.L."/>
            <person name="Feng K."/>
            <person name="Yates T."/>
            <person name="Jawdy S."/>
            <person name="Smart L.B."/>
            <person name="Muchero W."/>
        </authorList>
    </citation>
    <scope>NUCLEOTIDE SEQUENCE</scope>
    <source>
        <tissue evidence="1">Shoot tip</tissue>
    </source>
</reference>
<reference evidence="1" key="2">
    <citation type="journal article" date="2023" name="Int. J. Mol. Sci.">
        <title>De Novo Assembly and Annotation of 11 Diverse Shrub Willow (Salix) Genomes Reveals Novel Gene Organization in Sex-Linked Regions.</title>
        <authorList>
            <person name="Hyden B."/>
            <person name="Feng K."/>
            <person name="Yates T.B."/>
            <person name="Jawdy S."/>
            <person name="Cereghino C."/>
            <person name="Smart L.B."/>
            <person name="Muchero W."/>
        </authorList>
    </citation>
    <scope>NUCLEOTIDE SEQUENCE</scope>
    <source>
        <tissue evidence="1">Shoot tip</tissue>
    </source>
</reference>
<protein>
    <submittedName>
        <fullName evidence="1">Uncharacterized protein</fullName>
    </submittedName>
</protein>
<dbReference type="Proteomes" id="UP001151532">
    <property type="component" value="Chromosome 9"/>
</dbReference>
<comment type="caution">
    <text evidence="1">The sequence shown here is derived from an EMBL/GenBank/DDBJ whole genome shotgun (WGS) entry which is preliminary data.</text>
</comment>
<evidence type="ECO:0000313" key="2">
    <source>
        <dbReference type="Proteomes" id="UP001151532"/>
    </source>
</evidence>